<proteinExistence type="predicted"/>
<gene>
    <name evidence="1" type="ORF">LOAG_01668</name>
</gene>
<organism evidence="1">
    <name type="scientific">Loa loa</name>
    <name type="common">Eye worm</name>
    <name type="synonym">Filaria loa</name>
    <dbReference type="NCBI Taxonomy" id="7209"/>
    <lineage>
        <taxon>Eukaryota</taxon>
        <taxon>Metazoa</taxon>
        <taxon>Ecdysozoa</taxon>
        <taxon>Nematoda</taxon>
        <taxon>Chromadorea</taxon>
        <taxon>Rhabditida</taxon>
        <taxon>Spirurina</taxon>
        <taxon>Spiruromorpha</taxon>
        <taxon>Filarioidea</taxon>
        <taxon>Onchocercidae</taxon>
        <taxon>Loa</taxon>
    </lineage>
</organism>
<reference evidence="1" key="1">
    <citation type="submission" date="2012-04" db="EMBL/GenBank/DDBJ databases">
        <title>The Genome Sequence of Loa loa.</title>
        <authorList>
            <consortium name="The Broad Institute Genome Sequencing Platform"/>
            <consortium name="Broad Institute Genome Sequencing Center for Infectious Disease"/>
            <person name="Nutman T.B."/>
            <person name="Fink D.L."/>
            <person name="Russ C."/>
            <person name="Young S."/>
            <person name="Zeng Q."/>
            <person name="Gargeya S."/>
            <person name="Alvarado L."/>
            <person name="Berlin A."/>
            <person name="Chapman S.B."/>
            <person name="Chen Z."/>
            <person name="Freedman E."/>
            <person name="Gellesch M."/>
            <person name="Goldberg J."/>
            <person name="Griggs A."/>
            <person name="Gujja S."/>
            <person name="Heilman E.R."/>
            <person name="Heiman D."/>
            <person name="Howarth C."/>
            <person name="Mehta T."/>
            <person name="Neiman D."/>
            <person name="Pearson M."/>
            <person name="Roberts A."/>
            <person name="Saif S."/>
            <person name="Shea T."/>
            <person name="Shenoy N."/>
            <person name="Sisk P."/>
            <person name="Stolte C."/>
            <person name="Sykes S."/>
            <person name="White J."/>
            <person name="Yandava C."/>
            <person name="Haas B."/>
            <person name="Henn M.R."/>
            <person name="Nusbaum C."/>
            <person name="Birren B."/>
        </authorList>
    </citation>
    <scope>NUCLEOTIDE SEQUENCE [LARGE SCALE GENOMIC DNA]</scope>
</reference>
<sequence length="103" mass="11923">MKRILQYLSQDDSPLFRFVSVQQITLKEKSQRHQAVKRYPSRDVDLWKNRTPLISDDITDLPKTKIQNRILIAGRTVKSAKCNLRLIDGRESQKNDKVGLVGC</sequence>
<dbReference type="KEGG" id="loa:LOAG_01668"/>
<evidence type="ECO:0000313" key="1">
    <source>
        <dbReference type="EMBL" id="EFO26814.1"/>
    </source>
</evidence>
<dbReference type="GeneID" id="9939044"/>
<dbReference type="RefSeq" id="XP_003137254.1">
    <property type="nucleotide sequence ID" value="XM_003137206.1"/>
</dbReference>
<dbReference type="InParanoid" id="A0A1S0U941"/>
<dbReference type="AlphaFoldDB" id="A0A1S0U941"/>
<name>A0A1S0U941_LOALO</name>
<accession>A0A1S0U941</accession>
<dbReference type="EMBL" id="JH712076">
    <property type="protein sequence ID" value="EFO26814.1"/>
    <property type="molecule type" value="Genomic_DNA"/>
</dbReference>
<dbReference type="CTD" id="9939044"/>
<protein>
    <submittedName>
        <fullName evidence="1">Uncharacterized protein</fullName>
    </submittedName>
</protein>